<evidence type="ECO:0000256" key="4">
    <source>
        <dbReference type="ARBA" id="ARBA00022695"/>
    </source>
</evidence>
<organism evidence="11 12">
    <name type="scientific">Candidatus Nealsonbacteria bacterium RIFCSPLOWO2_01_FULL_43_32</name>
    <dbReference type="NCBI Taxonomy" id="1801672"/>
    <lineage>
        <taxon>Bacteria</taxon>
        <taxon>Candidatus Nealsoniibacteriota</taxon>
    </lineage>
</organism>
<dbReference type="Gene3D" id="1.20.272.10">
    <property type="match status" value="1"/>
</dbReference>
<dbReference type="InterPro" id="IPR027417">
    <property type="entry name" value="P-loop_NTPase"/>
</dbReference>
<dbReference type="SUPFAM" id="SSF48019">
    <property type="entry name" value="post-AAA+ oligomerization domain-like"/>
    <property type="match status" value="1"/>
</dbReference>
<evidence type="ECO:0000256" key="2">
    <source>
        <dbReference type="ARBA" id="ARBA00017703"/>
    </source>
</evidence>
<accession>A0A1G2EEH2</accession>
<dbReference type="InterPro" id="IPR005790">
    <property type="entry name" value="DNA_polIII_delta"/>
</dbReference>
<name>A0A1G2EEH2_9BACT</name>
<dbReference type="GO" id="GO:0003887">
    <property type="term" value="F:DNA-directed DNA polymerase activity"/>
    <property type="evidence" value="ECO:0007669"/>
    <property type="project" value="UniProtKB-KW"/>
</dbReference>
<comment type="similarity">
    <text evidence="7">Belongs to the DNA polymerase HolA subunit family.</text>
</comment>
<comment type="caution">
    <text evidence="11">The sequence shown here is derived from an EMBL/GenBank/DDBJ whole genome shotgun (WGS) entry which is preliminary data.</text>
</comment>
<reference evidence="11 12" key="1">
    <citation type="journal article" date="2016" name="Nat. Commun.">
        <title>Thousands of microbial genomes shed light on interconnected biogeochemical processes in an aquifer system.</title>
        <authorList>
            <person name="Anantharaman K."/>
            <person name="Brown C.T."/>
            <person name="Hug L.A."/>
            <person name="Sharon I."/>
            <person name="Castelle C.J."/>
            <person name="Probst A.J."/>
            <person name="Thomas B.C."/>
            <person name="Singh A."/>
            <person name="Wilkins M.J."/>
            <person name="Karaoz U."/>
            <person name="Brodie E.L."/>
            <person name="Williams K.H."/>
            <person name="Hubbard S.S."/>
            <person name="Banfield J.F."/>
        </authorList>
    </citation>
    <scope>NUCLEOTIDE SEQUENCE [LARGE SCALE GENOMIC DNA]</scope>
</reference>
<evidence type="ECO:0000256" key="5">
    <source>
        <dbReference type="ARBA" id="ARBA00022705"/>
    </source>
</evidence>
<dbReference type="Pfam" id="PF21694">
    <property type="entry name" value="DNA_pol3_delta_C"/>
    <property type="match status" value="1"/>
</dbReference>
<dbReference type="Gene3D" id="3.40.50.300">
    <property type="entry name" value="P-loop containing nucleotide triphosphate hydrolases"/>
    <property type="match status" value="1"/>
</dbReference>
<dbReference type="Pfam" id="PF06144">
    <property type="entry name" value="DNA_pol3_delta"/>
    <property type="match status" value="1"/>
</dbReference>
<evidence type="ECO:0000313" key="11">
    <source>
        <dbReference type="EMBL" id="OGZ24179.1"/>
    </source>
</evidence>
<keyword evidence="3" id="KW-0808">Transferase</keyword>
<dbReference type="PANTHER" id="PTHR34388">
    <property type="entry name" value="DNA POLYMERASE III SUBUNIT DELTA"/>
    <property type="match status" value="1"/>
</dbReference>
<dbReference type="GO" id="GO:0006261">
    <property type="term" value="P:DNA-templated DNA replication"/>
    <property type="evidence" value="ECO:0007669"/>
    <property type="project" value="TreeGrafter"/>
</dbReference>
<dbReference type="Proteomes" id="UP000178647">
    <property type="component" value="Unassembled WGS sequence"/>
</dbReference>
<proteinExistence type="inferred from homology"/>
<evidence type="ECO:0000256" key="8">
    <source>
        <dbReference type="ARBA" id="ARBA00049244"/>
    </source>
</evidence>
<feature type="domain" description="DNA polymerase III delta N-terminal" evidence="9">
    <location>
        <begin position="4"/>
        <end position="120"/>
    </location>
</feature>
<evidence type="ECO:0000256" key="3">
    <source>
        <dbReference type="ARBA" id="ARBA00022679"/>
    </source>
</evidence>
<evidence type="ECO:0000259" key="9">
    <source>
        <dbReference type="Pfam" id="PF06144"/>
    </source>
</evidence>
<evidence type="ECO:0000256" key="7">
    <source>
        <dbReference type="ARBA" id="ARBA00034754"/>
    </source>
</evidence>
<dbReference type="EMBL" id="MHMH01000017">
    <property type="protein sequence ID" value="OGZ24179.1"/>
    <property type="molecule type" value="Genomic_DNA"/>
</dbReference>
<feature type="domain" description="DNA polymerase III delta subunit-like C-terminal" evidence="10">
    <location>
        <begin position="194"/>
        <end position="308"/>
    </location>
</feature>
<dbReference type="InterPro" id="IPR010372">
    <property type="entry name" value="DNA_pol3_delta_N"/>
</dbReference>
<dbReference type="PANTHER" id="PTHR34388:SF1">
    <property type="entry name" value="DNA POLYMERASE III SUBUNIT DELTA"/>
    <property type="match status" value="1"/>
</dbReference>
<evidence type="ECO:0000313" key="12">
    <source>
        <dbReference type="Proteomes" id="UP000178647"/>
    </source>
</evidence>
<keyword evidence="6" id="KW-0239">DNA-directed DNA polymerase</keyword>
<comment type="catalytic activity">
    <reaction evidence="8">
        <text>DNA(n) + a 2'-deoxyribonucleoside 5'-triphosphate = DNA(n+1) + diphosphate</text>
        <dbReference type="Rhea" id="RHEA:22508"/>
        <dbReference type="Rhea" id="RHEA-COMP:17339"/>
        <dbReference type="Rhea" id="RHEA-COMP:17340"/>
        <dbReference type="ChEBI" id="CHEBI:33019"/>
        <dbReference type="ChEBI" id="CHEBI:61560"/>
        <dbReference type="ChEBI" id="CHEBI:173112"/>
        <dbReference type="EC" id="2.7.7.7"/>
    </reaction>
</comment>
<dbReference type="SUPFAM" id="SSF52540">
    <property type="entry name" value="P-loop containing nucleoside triphosphate hydrolases"/>
    <property type="match status" value="1"/>
</dbReference>
<keyword evidence="5" id="KW-0235">DNA replication</keyword>
<dbReference type="STRING" id="1801672.A2896_00985"/>
<protein>
    <recommendedName>
        <fullName evidence="2">DNA polymerase III subunit delta</fullName>
        <ecNumber evidence="1">2.7.7.7</ecNumber>
    </recommendedName>
</protein>
<dbReference type="NCBIfam" id="TIGR01128">
    <property type="entry name" value="holA"/>
    <property type="match status" value="1"/>
</dbReference>
<evidence type="ECO:0000256" key="6">
    <source>
        <dbReference type="ARBA" id="ARBA00022932"/>
    </source>
</evidence>
<dbReference type="GO" id="GO:0009360">
    <property type="term" value="C:DNA polymerase III complex"/>
    <property type="evidence" value="ECO:0007669"/>
    <property type="project" value="InterPro"/>
</dbReference>
<dbReference type="Gene3D" id="1.10.8.60">
    <property type="match status" value="1"/>
</dbReference>
<dbReference type="EC" id="2.7.7.7" evidence="1"/>
<gene>
    <name evidence="11" type="ORF">A2896_00985</name>
</gene>
<dbReference type="GO" id="GO:0003677">
    <property type="term" value="F:DNA binding"/>
    <property type="evidence" value="ECO:0007669"/>
    <property type="project" value="InterPro"/>
</dbReference>
<evidence type="ECO:0000259" key="10">
    <source>
        <dbReference type="Pfam" id="PF21694"/>
    </source>
</evidence>
<sequence>MLIFLYGEDSYRSKEKLNEILDRYKESHKNELNLRRFEGENLEFQDLKNELQTMPMFKEKKLLILSNVFNNKPFKEEFLKNADKLAEASDVLIFHQDQDQAVPATDSLLKFLKKKATAQEFQPLSGLKLKNWLKKEFSRYGAEVELQVLDKLIEFVGSDLWQLNNEIKKLAAFRKGGKIGVKDVELLVKSKIDTDIFKTIDALAQGRKRQALHLLHQHLEKGESPVYLLAMINYQFRNILEIKDLLERGLPLSRSLLHPFVARKSFQQAQRFSFDELKKIYRKIFEIDYGMKTGKIEPQTALDLFISEI</sequence>
<keyword evidence="4" id="KW-0548">Nucleotidyltransferase</keyword>
<dbReference type="AlphaFoldDB" id="A0A1G2EEH2"/>
<dbReference type="InterPro" id="IPR048466">
    <property type="entry name" value="DNA_pol3_delta-like_C"/>
</dbReference>
<evidence type="ECO:0000256" key="1">
    <source>
        <dbReference type="ARBA" id="ARBA00012417"/>
    </source>
</evidence>
<dbReference type="InterPro" id="IPR008921">
    <property type="entry name" value="DNA_pol3_clamp-load_cplx_C"/>
</dbReference>